<name>A0A373F6C6_COMTE</name>
<dbReference type="Proteomes" id="UP000261948">
    <property type="component" value="Unassembled WGS sequence"/>
</dbReference>
<dbReference type="Gene3D" id="2.30.110.10">
    <property type="entry name" value="Electron Transport, Fmn-binding Protein, Chain A"/>
    <property type="match status" value="1"/>
</dbReference>
<dbReference type="EMBL" id="QURR01000047">
    <property type="protein sequence ID" value="RGE39706.1"/>
    <property type="molecule type" value="Genomic_DNA"/>
</dbReference>
<dbReference type="SUPFAM" id="SSF50475">
    <property type="entry name" value="FMN-binding split barrel"/>
    <property type="match status" value="1"/>
</dbReference>
<sequence>MPHEPRLQQSLRELLDRQRTAALAVQPIADFSNASQLPAPALSFVPWAWCAEFSCIVIHVSGLASHTSAMQQHPAISLMMVAAEQPGQGVHALERVSIQGVASTPPQESVLWQALKASYLQRFPEAEAMTMLGDFRFMCITPNSGRHIAGFGAAREVSATELGQAMQPSTAST</sequence>
<dbReference type="InterPro" id="IPR012349">
    <property type="entry name" value="Split_barrel_FMN-bd"/>
</dbReference>
<organism evidence="1 2">
    <name type="scientific">Comamonas testosteroni</name>
    <name type="common">Pseudomonas testosteroni</name>
    <dbReference type="NCBI Taxonomy" id="285"/>
    <lineage>
        <taxon>Bacteria</taxon>
        <taxon>Pseudomonadati</taxon>
        <taxon>Pseudomonadota</taxon>
        <taxon>Betaproteobacteria</taxon>
        <taxon>Burkholderiales</taxon>
        <taxon>Comamonadaceae</taxon>
        <taxon>Comamonas</taxon>
    </lineage>
</organism>
<accession>A0A373F6C6</accession>
<comment type="caution">
    <text evidence="1">The sequence shown here is derived from an EMBL/GenBank/DDBJ whole genome shotgun (WGS) entry which is preliminary data.</text>
</comment>
<reference evidence="1 2" key="1">
    <citation type="submission" date="2018-08" db="EMBL/GenBank/DDBJ databases">
        <title>Comamonas testosteroni strain SWCO2.</title>
        <authorList>
            <person name="Jiang N."/>
            <person name="Zhang X.Z."/>
        </authorList>
    </citation>
    <scope>NUCLEOTIDE SEQUENCE [LARGE SCALE GENOMIC DNA]</scope>
    <source>
        <strain evidence="1 2">SWCO2</strain>
    </source>
</reference>
<dbReference type="AlphaFoldDB" id="A0A373F6C6"/>
<protein>
    <submittedName>
        <fullName evidence="1">Pyridoxamine 5'-phosphate oxidase</fullName>
    </submittedName>
</protein>
<dbReference type="OrthoDB" id="9790961at2"/>
<proteinExistence type="predicted"/>
<gene>
    <name evidence="1" type="ORF">DZC30_21525</name>
</gene>
<evidence type="ECO:0000313" key="1">
    <source>
        <dbReference type="EMBL" id="RGE39706.1"/>
    </source>
</evidence>
<evidence type="ECO:0000313" key="2">
    <source>
        <dbReference type="Proteomes" id="UP000261948"/>
    </source>
</evidence>
<keyword evidence="2" id="KW-1185">Reference proteome</keyword>